<dbReference type="AlphaFoldDB" id="A0A1D9G6I0"/>
<name>A0A1D9G6I0_MOOP1</name>
<evidence type="ECO:0000313" key="2">
    <source>
        <dbReference type="Proteomes" id="UP000176944"/>
    </source>
</evidence>
<evidence type="ECO:0000313" key="1">
    <source>
        <dbReference type="EMBL" id="AOY83134.1"/>
    </source>
</evidence>
<accession>A0A1D9G6I0</accession>
<dbReference type="Proteomes" id="UP000176944">
    <property type="component" value="Chromosome"/>
</dbReference>
<gene>
    <name evidence="1" type="ORF">BJP36_27655</name>
</gene>
<sequence length="247" mass="28207">MDQIIAKVFLECVRAIDASELISRVSSTDKEFSFQNWFAVRLERLSLNFDEPSRNAYPDFRLVDFPLGFEIKGLGFPGREANYDCNSQVPSGLHNGRTIYYVFGRYPAKTKEKNYPVYDLVMCHGNFLNADHSYIHKNKNLKGFGSYGDIMIRDRKMYVAPTPFALTDGTERQVTLIAPTGFKFGIDLKHSGTITRIETSRLIRGYYFDMIEHTLTPSYIDNPNAGKKHTFEVFRAAKSLGPTVTLR</sequence>
<evidence type="ECO:0008006" key="3">
    <source>
        <dbReference type="Google" id="ProtNLM"/>
    </source>
</evidence>
<reference evidence="2" key="1">
    <citation type="submission" date="2016-10" db="EMBL/GenBank/DDBJ databases">
        <title>Comparative genomics uncovers the prolific and rare metabolic potential of the cyanobacterial genus Moorea.</title>
        <authorList>
            <person name="Leao T."/>
            <person name="Castelao G."/>
            <person name="Korobeynikov A."/>
            <person name="Monroe E.A."/>
            <person name="Podell S."/>
            <person name="Glukhov E."/>
            <person name="Allen E."/>
            <person name="Gerwick W.H."/>
            <person name="Gerwick L."/>
        </authorList>
    </citation>
    <scope>NUCLEOTIDE SEQUENCE [LARGE SCALE GENOMIC DNA]</scope>
    <source>
        <strain evidence="2">JHB</strain>
    </source>
</reference>
<protein>
    <recommendedName>
        <fullName evidence="3">Restriction endonuclease</fullName>
    </recommendedName>
</protein>
<dbReference type="EMBL" id="CP017708">
    <property type="protein sequence ID" value="AOY83134.1"/>
    <property type="molecule type" value="Genomic_DNA"/>
</dbReference>
<proteinExistence type="predicted"/>
<dbReference type="REBASE" id="162639">
    <property type="entry name" value="MprJHBORF27660P"/>
</dbReference>
<organism evidence="1 2">
    <name type="scientific">Moorena producens (strain JHB)</name>
    <dbReference type="NCBI Taxonomy" id="1454205"/>
    <lineage>
        <taxon>Bacteria</taxon>
        <taxon>Bacillati</taxon>
        <taxon>Cyanobacteriota</taxon>
        <taxon>Cyanophyceae</taxon>
        <taxon>Coleofasciculales</taxon>
        <taxon>Coleofasciculaceae</taxon>
        <taxon>Moorena</taxon>
    </lineage>
</organism>